<dbReference type="HAMAP" id="MF_02081">
    <property type="entry name" value="MrdA_transpept"/>
    <property type="match status" value="1"/>
</dbReference>
<keyword evidence="17" id="KW-0131">Cell cycle</keyword>
<dbReference type="Pfam" id="PF00905">
    <property type="entry name" value="Transpeptidase"/>
    <property type="match status" value="1"/>
</dbReference>
<dbReference type="PATRIC" id="fig|1445510.3.peg.2383"/>
<dbReference type="OrthoDB" id="9766847at2"/>
<gene>
    <name evidence="14" type="primary">mrdA</name>
    <name evidence="17" type="ORF">YC6258_02426</name>
</gene>
<evidence type="ECO:0000256" key="13">
    <source>
        <dbReference type="ARBA" id="ARBA00023316"/>
    </source>
</evidence>
<evidence type="ECO:0000259" key="15">
    <source>
        <dbReference type="Pfam" id="PF00905"/>
    </source>
</evidence>
<dbReference type="Proteomes" id="UP000032266">
    <property type="component" value="Chromosome"/>
</dbReference>
<comment type="subcellular location">
    <subcellularLocation>
        <location evidence="14">Cell inner membrane</location>
        <topology evidence="14">Single-pass membrane protein</topology>
    </subcellularLocation>
    <subcellularLocation>
        <location evidence="2">Cell membrane</location>
    </subcellularLocation>
    <subcellularLocation>
        <location evidence="1">Membrane</location>
        <topology evidence="1">Single-pass membrane protein</topology>
    </subcellularLocation>
</comment>
<evidence type="ECO:0000256" key="2">
    <source>
        <dbReference type="ARBA" id="ARBA00004236"/>
    </source>
</evidence>
<name>A0A0C5VVH3_9GAMM</name>
<evidence type="ECO:0000256" key="7">
    <source>
        <dbReference type="ARBA" id="ARBA00022692"/>
    </source>
</evidence>
<dbReference type="KEGG" id="gsn:YC6258_02426"/>
<dbReference type="Pfam" id="PF03717">
    <property type="entry name" value="PBP_dimer"/>
    <property type="match status" value="1"/>
</dbReference>
<dbReference type="Gene3D" id="3.90.1310.10">
    <property type="entry name" value="Penicillin-binding protein 2a (Domain 2)"/>
    <property type="match status" value="1"/>
</dbReference>
<keyword evidence="18" id="KW-1185">Reference proteome</keyword>
<evidence type="ECO:0000256" key="3">
    <source>
        <dbReference type="ARBA" id="ARBA00022475"/>
    </source>
</evidence>
<dbReference type="InterPro" id="IPR036138">
    <property type="entry name" value="PBP_dimer_sf"/>
</dbReference>
<dbReference type="GO" id="GO:0005886">
    <property type="term" value="C:plasma membrane"/>
    <property type="evidence" value="ECO:0007669"/>
    <property type="project" value="UniProtKB-SubCell"/>
</dbReference>
<dbReference type="GO" id="GO:0008658">
    <property type="term" value="F:penicillin binding"/>
    <property type="evidence" value="ECO:0007669"/>
    <property type="project" value="UniProtKB-UniRule"/>
</dbReference>
<evidence type="ECO:0000256" key="9">
    <source>
        <dbReference type="ARBA" id="ARBA00022960"/>
    </source>
</evidence>
<feature type="active site" description="Acyl-ester intermediate" evidence="14">
    <location>
        <position position="326"/>
    </location>
</feature>
<keyword evidence="12 14" id="KW-0472">Membrane</keyword>
<dbReference type="SUPFAM" id="SSF56601">
    <property type="entry name" value="beta-lactamase/transpeptidase-like"/>
    <property type="match status" value="1"/>
</dbReference>
<evidence type="ECO:0000259" key="16">
    <source>
        <dbReference type="Pfam" id="PF03717"/>
    </source>
</evidence>
<dbReference type="EMBL" id="CP007142">
    <property type="protein sequence ID" value="AJQ94464.1"/>
    <property type="molecule type" value="Genomic_DNA"/>
</dbReference>
<keyword evidence="7 14" id="KW-0812">Transmembrane</keyword>
<evidence type="ECO:0000256" key="11">
    <source>
        <dbReference type="ARBA" id="ARBA00022989"/>
    </source>
</evidence>
<evidence type="ECO:0000313" key="17">
    <source>
        <dbReference type="EMBL" id="AJQ94464.1"/>
    </source>
</evidence>
<evidence type="ECO:0000256" key="8">
    <source>
        <dbReference type="ARBA" id="ARBA00022801"/>
    </source>
</evidence>
<keyword evidence="8 14" id="KW-0378">Hydrolase</keyword>
<dbReference type="PANTHER" id="PTHR30627:SF2">
    <property type="entry name" value="PEPTIDOGLYCAN D,D-TRANSPEPTIDASE MRDA"/>
    <property type="match status" value="1"/>
</dbReference>
<keyword evidence="11 14" id="KW-1133">Transmembrane helix</keyword>
<evidence type="ECO:0000256" key="14">
    <source>
        <dbReference type="HAMAP-Rule" id="MF_02081"/>
    </source>
</evidence>
<dbReference type="InterPro" id="IPR017790">
    <property type="entry name" value="Penicillin-binding_protein_2"/>
</dbReference>
<evidence type="ECO:0000256" key="4">
    <source>
        <dbReference type="ARBA" id="ARBA00022519"/>
    </source>
</evidence>
<dbReference type="STRING" id="1445510.YC6258_02426"/>
<comment type="similarity">
    <text evidence="14">Belongs to the transpeptidase family. MrdA subfamily.</text>
</comment>
<feature type="transmembrane region" description="Helical" evidence="14">
    <location>
        <begin position="20"/>
        <end position="39"/>
    </location>
</feature>
<dbReference type="GO" id="GO:0071555">
    <property type="term" value="P:cell wall organization"/>
    <property type="evidence" value="ECO:0007669"/>
    <property type="project" value="UniProtKB-KW"/>
</dbReference>
<dbReference type="GO" id="GO:0006508">
    <property type="term" value="P:proteolysis"/>
    <property type="evidence" value="ECO:0007669"/>
    <property type="project" value="UniProtKB-KW"/>
</dbReference>
<dbReference type="RefSeq" id="WP_044616987.1">
    <property type="nucleotide sequence ID" value="NZ_CP007142.1"/>
</dbReference>
<evidence type="ECO:0000256" key="12">
    <source>
        <dbReference type="ARBA" id="ARBA00023136"/>
    </source>
</evidence>
<dbReference type="InterPro" id="IPR050515">
    <property type="entry name" value="Beta-lactam/transpept"/>
</dbReference>
<comment type="catalytic activity">
    <reaction evidence="14">
        <text>Preferential cleavage: (Ac)2-L-Lys-D-Ala-|-D-Ala. Also transpeptidation of peptidyl-alanyl moieties that are N-acyl substituents of D-alanine.</text>
        <dbReference type="EC" id="3.4.16.4"/>
    </reaction>
</comment>
<evidence type="ECO:0000313" key="18">
    <source>
        <dbReference type="Proteomes" id="UP000032266"/>
    </source>
</evidence>
<keyword evidence="9 14" id="KW-0133">Cell shape</keyword>
<keyword evidence="13 14" id="KW-0961">Cell wall biogenesis/degradation</keyword>
<keyword evidence="6 14" id="KW-0645">Protease</keyword>
<keyword evidence="4 14" id="KW-0997">Cell inner membrane</keyword>
<protein>
    <recommendedName>
        <fullName evidence="14">Peptidoglycan D,D-transpeptidase MrdA</fullName>
        <ecNumber evidence="14">3.4.16.4</ecNumber>
    </recommendedName>
    <alternativeName>
        <fullName evidence="14">Penicillin-binding protein 2</fullName>
        <shortName evidence="14">PBP-2</shortName>
    </alternativeName>
</protein>
<feature type="domain" description="Penicillin-binding protein dimerisation" evidence="16">
    <location>
        <begin position="63"/>
        <end position="235"/>
    </location>
</feature>
<comment type="caution">
    <text evidence="14">Lacks conserved residue(s) required for the propagation of feature annotation.</text>
</comment>
<keyword evidence="5 14" id="KW-0121">Carboxypeptidase</keyword>
<comment type="function">
    <text evidence="14">Catalyzes cross-linking of the peptidoglycan cell wall.</text>
</comment>
<dbReference type="Gene3D" id="3.30.1390.30">
    <property type="entry name" value="Penicillin-binding protein 2a, domain 3"/>
    <property type="match status" value="1"/>
</dbReference>
<dbReference type="GO" id="GO:0009252">
    <property type="term" value="P:peptidoglycan biosynthetic process"/>
    <property type="evidence" value="ECO:0007669"/>
    <property type="project" value="UniProtKB-UniRule"/>
</dbReference>
<dbReference type="GO" id="GO:0009002">
    <property type="term" value="F:serine-type D-Ala-D-Ala carboxypeptidase activity"/>
    <property type="evidence" value="ECO:0007669"/>
    <property type="project" value="UniProtKB-UniRule"/>
</dbReference>
<keyword evidence="17" id="KW-0132">Cell division</keyword>
<comment type="pathway">
    <text evidence="14">Cell wall biogenesis; peptidoglycan biosynthesis.</text>
</comment>
<dbReference type="InterPro" id="IPR005311">
    <property type="entry name" value="PBP_dimer"/>
</dbReference>
<evidence type="ECO:0000256" key="5">
    <source>
        <dbReference type="ARBA" id="ARBA00022645"/>
    </source>
</evidence>
<reference evidence="17 18" key="1">
    <citation type="submission" date="2014-01" db="EMBL/GenBank/DDBJ databases">
        <title>Full genme sequencing of cellulolytic bacterium Gynuella sunshinyii YC6258T gen. nov., sp. nov.</title>
        <authorList>
            <person name="Khan H."/>
            <person name="Chung E.J."/>
            <person name="Chung Y.R."/>
        </authorList>
    </citation>
    <scope>NUCLEOTIDE SEQUENCE [LARGE SCALE GENOMIC DNA]</scope>
    <source>
        <strain evidence="17 18">YC6258</strain>
    </source>
</reference>
<keyword evidence="10 14" id="KW-0573">Peptidoglycan synthesis</keyword>
<dbReference type="AlphaFoldDB" id="A0A0C5VVH3"/>
<evidence type="ECO:0000256" key="1">
    <source>
        <dbReference type="ARBA" id="ARBA00004167"/>
    </source>
</evidence>
<dbReference type="GO" id="GO:0071972">
    <property type="term" value="F:peptidoglycan L,D-transpeptidase activity"/>
    <property type="evidence" value="ECO:0007669"/>
    <property type="project" value="TreeGrafter"/>
</dbReference>
<dbReference type="EC" id="3.4.16.4" evidence="14"/>
<dbReference type="GO" id="GO:0008360">
    <property type="term" value="P:regulation of cell shape"/>
    <property type="evidence" value="ECO:0007669"/>
    <property type="project" value="UniProtKB-KW"/>
</dbReference>
<proteinExistence type="inferred from homology"/>
<dbReference type="NCBIfam" id="TIGR03423">
    <property type="entry name" value="pbp2_mrdA"/>
    <property type="match status" value="1"/>
</dbReference>
<organism evidence="17 18">
    <name type="scientific">Gynuella sunshinyii YC6258</name>
    <dbReference type="NCBI Taxonomy" id="1445510"/>
    <lineage>
        <taxon>Bacteria</taxon>
        <taxon>Pseudomonadati</taxon>
        <taxon>Pseudomonadota</taxon>
        <taxon>Gammaproteobacteria</taxon>
        <taxon>Oceanospirillales</taxon>
        <taxon>Saccharospirillaceae</taxon>
        <taxon>Gynuella</taxon>
    </lineage>
</organism>
<feature type="domain" description="Penicillin-binding protein transpeptidase" evidence="15">
    <location>
        <begin position="267"/>
        <end position="603"/>
    </location>
</feature>
<dbReference type="HOGENOM" id="CLU_009289_1_2_6"/>
<sequence>MDAINIQDRSGEKNLVLRRAVVAVFLVFLMCAALLWRMFFLQVVEHDIYVTKSTANRVQVQPIAPTRGLIYDRNGHLLAENLPSHRLSLVLERVDDLDATLAELRKYVSISDREEERFRERAERYRRPYEPIELKDSLTEEEIARIAVNNYFLKGVEVDANLIRRYPYGSTFSHVLGYVGKINEAELKTLDPGLYAGTNQIGKVGVEKTYELDLLGTPGYRTVEINARGRILRTLDKVAPVPGADLKLYLDLGLQQKAEQLLEGQRGAIVAMDPKTGGILALASSPSFDPNLFVTGISSEVYSKLRDSRDVPFLNRTTRGLYPPASTVKPFLGLGALKYNVVTWNTKILNPGYWDLPTDLTSGRTRWRDWTWRYGKKPEWIDLNKAIVQSVDTYFYEVAYNMKLEAMHDTLASFGFGADTTLDVYNVAGGINPTREWKKERQGFSWFAGDSVNMGIGQGYLLASPLQVTAALTAIVNDGQWKTPRLEMSSNRDLQSVDTPFVPPPLDLPKEDFEKMKKALEEVMHGRTGTGRSTGWDAPFKMAGKTGTAQVYTYAEDELYDSDEVRERLRDHAWFTGFAPFEDPQIVVTVLVENGEHSSAMARMARAMFEYWLLPSTQATAKE</sequence>
<keyword evidence="3 14" id="KW-1003">Cell membrane</keyword>
<dbReference type="PANTHER" id="PTHR30627">
    <property type="entry name" value="PEPTIDOGLYCAN D,D-TRANSPEPTIDASE"/>
    <property type="match status" value="1"/>
</dbReference>
<dbReference type="SUPFAM" id="SSF56519">
    <property type="entry name" value="Penicillin binding protein dimerisation domain"/>
    <property type="match status" value="1"/>
</dbReference>
<dbReference type="InterPro" id="IPR012338">
    <property type="entry name" value="Beta-lactam/transpept-like"/>
</dbReference>
<evidence type="ECO:0000256" key="10">
    <source>
        <dbReference type="ARBA" id="ARBA00022984"/>
    </source>
</evidence>
<evidence type="ECO:0000256" key="6">
    <source>
        <dbReference type="ARBA" id="ARBA00022670"/>
    </source>
</evidence>
<dbReference type="GO" id="GO:0051301">
    <property type="term" value="P:cell division"/>
    <property type="evidence" value="ECO:0007669"/>
    <property type="project" value="UniProtKB-KW"/>
</dbReference>
<dbReference type="InterPro" id="IPR001460">
    <property type="entry name" value="PCN-bd_Tpept"/>
</dbReference>
<dbReference type="Gene3D" id="3.40.710.10">
    <property type="entry name" value="DD-peptidase/beta-lactamase superfamily"/>
    <property type="match status" value="1"/>
</dbReference>
<accession>A0A0C5VVH3</accession>